<dbReference type="EMBL" id="CAJFDI010000003">
    <property type="protein sequence ID" value="CAD5222512.1"/>
    <property type="molecule type" value="Genomic_DNA"/>
</dbReference>
<dbReference type="EMBL" id="CAJFCV020000003">
    <property type="protein sequence ID" value="CAG9110556.1"/>
    <property type="molecule type" value="Genomic_DNA"/>
</dbReference>
<sequence length="285" mass="33074">MNKINPLQYPGEVDKKTLKKAALKIKNVRRISELSQDLQYEKPIEEFTLPEKEKPKESKIRRLIRILTTNPPVWEDKTLKEMAAKMKPVEKARDICPLHCLQKTKEQSIYNKVRLRHLELEPLCCCSSCVVRGGCGAVIAGEALYIVITTIICFLKLYDNGKMTLWRGLQPSFYSLVTHPAAYYVQLLYNITSTWMVYIFLKGVIKFDRLYVKLHWQYDFFALGYNCLAFAVHGSQHYISYDLSSLVLTACFALQIPLQLWAISIVKECFHFFNMLYVLIMIAEP</sequence>
<proteinExistence type="predicted"/>
<evidence type="ECO:0000313" key="2">
    <source>
        <dbReference type="EMBL" id="CAD5222512.1"/>
    </source>
</evidence>
<feature type="transmembrane region" description="Helical" evidence="1">
    <location>
        <begin position="137"/>
        <end position="158"/>
    </location>
</feature>
<reference evidence="6" key="1">
    <citation type="submission" date="2016-11" db="UniProtKB">
        <authorList>
            <consortium name="WormBaseParasite"/>
        </authorList>
    </citation>
    <scope>IDENTIFICATION</scope>
</reference>
<evidence type="ECO:0000256" key="1">
    <source>
        <dbReference type="SAM" id="Phobius"/>
    </source>
</evidence>
<name>A0A1I7SQY2_BURXY</name>
<gene>
    <name evidence="2" type="ORF">BXYJ_LOCUS7480</name>
</gene>
<evidence type="ECO:0000313" key="3">
    <source>
        <dbReference type="EMBL" id="CAG9110556.1"/>
    </source>
</evidence>
<feature type="transmembrane region" description="Helical" evidence="1">
    <location>
        <begin position="245"/>
        <end position="266"/>
    </location>
</feature>
<keyword evidence="5" id="KW-1185">Reference proteome</keyword>
<organism evidence="4 6">
    <name type="scientific">Bursaphelenchus xylophilus</name>
    <name type="common">Pinewood nematode worm</name>
    <name type="synonym">Aphelenchoides xylophilus</name>
    <dbReference type="NCBI Taxonomy" id="6326"/>
    <lineage>
        <taxon>Eukaryota</taxon>
        <taxon>Metazoa</taxon>
        <taxon>Ecdysozoa</taxon>
        <taxon>Nematoda</taxon>
        <taxon>Chromadorea</taxon>
        <taxon>Rhabditida</taxon>
        <taxon>Tylenchina</taxon>
        <taxon>Tylenchomorpha</taxon>
        <taxon>Aphelenchoidea</taxon>
        <taxon>Aphelenchoididae</taxon>
        <taxon>Bursaphelenchus</taxon>
    </lineage>
</organism>
<feature type="transmembrane region" description="Helical" evidence="1">
    <location>
        <begin position="181"/>
        <end position="200"/>
    </location>
</feature>
<dbReference type="WBParaSite" id="BXY_1544600.1">
    <property type="protein sequence ID" value="BXY_1544600.1"/>
    <property type="gene ID" value="BXY_1544600"/>
</dbReference>
<feature type="transmembrane region" description="Helical" evidence="1">
    <location>
        <begin position="220"/>
        <end position="239"/>
    </location>
</feature>
<accession>A0A1I7SQY2</accession>
<keyword evidence="1" id="KW-0812">Transmembrane</keyword>
<keyword evidence="1" id="KW-0472">Membrane</keyword>
<dbReference type="Proteomes" id="UP000659654">
    <property type="component" value="Unassembled WGS sequence"/>
</dbReference>
<protein>
    <submittedName>
        <fullName evidence="2">(pine wood nematode) hypothetical protein</fullName>
    </submittedName>
</protein>
<dbReference type="OrthoDB" id="5851221at2759"/>
<keyword evidence="1" id="KW-1133">Transmembrane helix</keyword>
<dbReference type="Proteomes" id="UP000582659">
    <property type="component" value="Unassembled WGS sequence"/>
</dbReference>
<dbReference type="Proteomes" id="UP000095284">
    <property type="component" value="Unplaced"/>
</dbReference>
<dbReference type="AlphaFoldDB" id="A0A1I7SQY2"/>
<evidence type="ECO:0000313" key="4">
    <source>
        <dbReference type="Proteomes" id="UP000095284"/>
    </source>
</evidence>
<evidence type="ECO:0000313" key="6">
    <source>
        <dbReference type="WBParaSite" id="BXY_1544600.1"/>
    </source>
</evidence>
<reference evidence="3" key="2">
    <citation type="submission" date="2020-08" db="EMBL/GenBank/DDBJ databases">
        <authorList>
            <person name="Kikuchi T."/>
        </authorList>
    </citation>
    <scope>NUCLEOTIDE SEQUENCE</scope>
    <source>
        <strain evidence="2">Ka4C1</strain>
    </source>
</reference>
<evidence type="ECO:0000313" key="5">
    <source>
        <dbReference type="Proteomes" id="UP000659654"/>
    </source>
</evidence>